<name>A0A0S4K0A4_BODSA</name>
<comment type="function">
    <text evidence="7">Putative phospholipase.</text>
</comment>
<feature type="signal peptide" evidence="7">
    <location>
        <begin position="1"/>
        <end position="16"/>
    </location>
</feature>
<reference evidence="9" key="1">
    <citation type="submission" date="2015-09" db="EMBL/GenBank/DDBJ databases">
        <authorList>
            <consortium name="Pathogen Informatics"/>
        </authorList>
    </citation>
    <scope>NUCLEOTIDE SEQUENCE [LARGE SCALE GENOMIC DNA]</scope>
    <source>
        <strain evidence="9">Lake Konstanz</strain>
    </source>
</reference>
<dbReference type="GO" id="GO:0009395">
    <property type="term" value="P:phospholipid catabolic process"/>
    <property type="evidence" value="ECO:0007669"/>
    <property type="project" value="TreeGrafter"/>
</dbReference>
<dbReference type="EC" id="3.1.1.-" evidence="7"/>
<dbReference type="AlphaFoldDB" id="A0A0S4K0A4"/>
<keyword evidence="9" id="KW-1185">Reference proteome</keyword>
<proteinExistence type="inferred from homology"/>
<accession>A0A0S4K0A4</accession>
<dbReference type="Pfam" id="PF04916">
    <property type="entry name" value="Phospholip_B"/>
    <property type="match status" value="1"/>
</dbReference>
<feature type="chain" id="PRO_5011332953" description="Phospholipase B-like" evidence="7">
    <location>
        <begin position="17"/>
        <end position="561"/>
    </location>
</feature>
<keyword evidence="2 7" id="KW-0732">Signal</keyword>
<dbReference type="PANTHER" id="PTHR12370">
    <property type="entry name" value="PHOSPHOLIPASE B-RELATED"/>
    <property type="match status" value="1"/>
</dbReference>
<keyword evidence="5 7" id="KW-0443">Lipid metabolism</keyword>
<evidence type="ECO:0000313" key="9">
    <source>
        <dbReference type="Proteomes" id="UP000051952"/>
    </source>
</evidence>
<evidence type="ECO:0000256" key="2">
    <source>
        <dbReference type="ARBA" id="ARBA00022729"/>
    </source>
</evidence>
<dbReference type="VEuPathDB" id="TriTrypDB:BSAL_47310"/>
<evidence type="ECO:0000313" key="8">
    <source>
        <dbReference type="EMBL" id="CUG94263.1"/>
    </source>
</evidence>
<dbReference type="OrthoDB" id="443524at2759"/>
<dbReference type="EMBL" id="CYKH01002227">
    <property type="protein sequence ID" value="CUG94263.1"/>
    <property type="molecule type" value="Genomic_DNA"/>
</dbReference>
<sequence length="561" mass="62430">MRVCTVVSLALLAVMATSMTTTSPSSSSRTWTDASSAPQCVQLLPNLTWAFIPSNDGTACVGSPAYGLYNASRFQIGWDQLYLETDGVYPDTLQAYAAGFFEGAATKEVVIEFYNNMIAPVQFNESVSAFFEANLEWVAKMLFAKNNTGDAVWDQVGLMMTQFDGFLDGLNSQIVDPSQKFTKVMLLFVASQGDLLDLTGKYPVTATAVNWRNLSKHDFELWLGQNSHCSSFVRINEDHSDLIFAHATWQSFTFALRIFKTLTFRYRGVAMQTIQFSSYPATFVSTDDFHMLDSKLVVMETSLNVFNLSTYVHVVPESLLSWVRVMVANRLATSGSSWQNIFSQYNSGTYNNEWLIIDLNLFRPNQPWQQESGILTIVDQMPGLIIGRDLTGYLFPASRHSQGQGYFPSYNVPVFPEIFNYAGYPAAIEQQGGQMLDYNNCVRAQIFRQRCPNVSSVDDAKFLIQYNDYEHDPISQGNPLYAIASRVDLTPSSIGGAQAFGAIDGKVSSYASFLDFQKVHAFSGPTPQQSTFSFSTTTASLSGPHQGVPPTFNFSYNVFQL</sequence>
<comment type="similarity">
    <text evidence="1 7">Belongs to the phospholipase B-like family.</text>
</comment>
<evidence type="ECO:0000256" key="6">
    <source>
        <dbReference type="ARBA" id="ARBA00023180"/>
    </source>
</evidence>
<keyword evidence="4 7" id="KW-0442">Lipid degradation</keyword>
<dbReference type="PANTHER" id="PTHR12370:SF3">
    <property type="entry name" value="PHOSPHOLIPASE B-LIKE 2-RELATED"/>
    <property type="match status" value="1"/>
</dbReference>
<evidence type="ECO:0000256" key="1">
    <source>
        <dbReference type="ARBA" id="ARBA00007835"/>
    </source>
</evidence>
<protein>
    <recommendedName>
        <fullName evidence="7">Phospholipase B-like</fullName>
        <ecNumber evidence="7">3.1.1.-</ecNumber>
    </recommendedName>
</protein>
<evidence type="ECO:0000256" key="5">
    <source>
        <dbReference type="ARBA" id="ARBA00023098"/>
    </source>
</evidence>
<organism evidence="8 9">
    <name type="scientific">Bodo saltans</name>
    <name type="common">Flagellated protozoan</name>
    <dbReference type="NCBI Taxonomy" id="75058"/>
    <lineage>
        <taxon>Eukaryota</taxon>
        <taxon>Discoba</taxon>
        <taxon>Euglenozoa</taxon>
        <taxon>Kinetoplastea</taxon>
        <taxon>Metakinetoplastina</taxon>
        <taxon>Eubodonida</taxon>
        <taxon>Bodonidae</taxon>
        <taxon>Bodo</taxon>
    </lineage>
</organism>
<dbReference type="GO" id="GO:0004620">
    <property type="term" value="F:phospholipase activity"/>
    <property type="evidence" value="ECO:0007669"/>
    <property type="project" value="InterPro"/>
</dbReference>
<keyword evidence="6" id="KW-0325">Glycoprotein</keyword>
<evidence type="ECO:0000256" key="3">
    <source>
        <dbReference type="ARBA" id="ARBA00022801"/>
    </source>
</evidence>
<evidence type="ECO:0000256" key="7">
    <source>
        <dbReference type="RuleBase" id="RU364138"/>
    </source>
</evidence>
<dbReference type="GO" id="GO:0005576">
    <property type="term" value="C:extracellular region"/>
    <property type="evidence" value="ECO:0007669"/>
    <property type="project" value="TreeGrafter"/>
</dbReference>
<dbReference type="Proteomes" id="UP000051952">
    <property type="component" value="Unassembled WGS sequence"/>
</dbReference>
<keyword evidence="3 7" id="KW-0378">Hydrolase</keyword>
<gene>
    <name evidence="8" type="ORF">BSAL_47310</name>
</gene>
<dbReference type="OMA" id="MYDHFTN"/>
<evidence type="ECO:0000256" key="4">
    <source>
        <dbReference type="ARBA" id="ARBA00022963"/>
    </source>
</evidence>
<dbReference type="Gene3D" id="3.60.60.30">
    <property type="match status" value="1"/>
</dbReference>
<dbReference type="InterPro" id="IPR007000">
    <property type="entry name" value="PLipase_B-like"/>
</dbReference>